<dbReference type="SUPFAM" id="SSF51261">
    <property type="entry name" value="Duplicated hybrid motif"/>
    <property type="match status" value="1"/>
</dbReference>
<dbReference type="RefSeq" id="WP_129971255.1">
    <property type="nucleotide sequence ID" value="NZ_JACCEW010000007.1"/>
</dbReference>
<protein>
    <submittedName>
        <fullName evidence="4">M23 family metallopeptidase</fullName>
    </submittedName>
</protein>
<dbReference type="AlphaFoldDB" id="A0A853FD42"/>
<dbReference type="PANTHER" id="PTHR21666:SF270">
    <property type="entry name" value="MUREIN HYDROLASE ACTIVATOR ENVC"/>
    <property type="match status" value="1"/>
</dbReference>
<dbReference type="EMBL" id="JACCEW010000007">
    <property type="protein sequence ID" value="NYT38764.1"/>
    <property type="molecule type" value="Genomic_DNA"/>
</dbReference>
<evidence type="ECO:0000259" key="3">
    <source>
        <dbReference type="Pfam" id="PF01551"/>
    </source>
</evidence>
<keyword evidence="2" id="KW-1133">Transmembrane helix</keyword>
<dbReference type="FunFam" id="2.70.70.10:FF:000006">
    <property type="entry name" value="M23 family peptidase"/>
    <property type="match status" value="1"/>
</dbReference>
<proteinExistence type="predicted"/>
<accession>A0A853FD42</accession>
<feature type="domain" description="M23ase beta-sheet core" evidence="3">
    <location>
        <begin position="204"/>
        <end position="298"/>
    </location>
</feature>
<keyword evidence="2" id="KW-0812">Transmembrane</keyword>
<sequence>MQKRSSSNSPYIDSTRKGARGLAIVVLAIAAMGVSAAAGAWVQSRMGHHERPSLSAEQEQVIARQLSRDSAFVRENVNQLAARVGDLRAQVIAMDGLSRRVAKAAGVSYTDPEVQASLDEDSAPAMDDIRGGAARWSAEGLGRELDTLARQLSDQKDWLGMLDLVLTKRAGAETGLPNFTPVDYPYISSSFGWRRNPVTGRHTLHEGLDFAAPKGTPIHAASGGVVTEARYVSGYGKLVEITHGNGLVTRYAHASSINVKLGDLIEKGQMIARVGSTGRSTGPHLHFEVRMAGHPLDPKLFLPAPSEALVAHAPGKEGGQSAAAPANASDGKESVHLLAKASEPEINTRPRLR</sequence>
<dbReference type="OrthoDB" id="9815245at2"/>
<evidence type="ECO:0000256" key="1">
    <source>
        <dbReference type="SAM" id="MobiDB-lite"/>
    </source>
</evidence>
<dbReference type="InterPro" id="IPR050570">
    <property type="entry name" value="Cell_wall_metabolism_enzyme"/>
</dbReference>
<dbReference type="Proteomes" id="UP000580517">
    <property type="component" value="Unassembled WGS sequence"/>
</dbReference>
<keyword evidence="2" id="KW-0472">Membrane</keyword>
<evidence type="ECO:0000256" key="2">
    <source>
        <dbReference type="SAM" id="Phobius"/>
    </source>
</evidence>
<reference evidence="4 5" key="1">
    <citation type="submission" date="2020-07" db="EMBL/GenBank/DDBJ databases">
        <title>Taxonomic revisions and descriptions of new bacterial species based on genomic comparisons in the high-G+C-content subgroup of the family Alcaligenaceae.</title>
        <authorList>
            <person name="Szabo A."/>
            <person name="Felfoldi T."/>
        </authorList>
    </citation>
    <scope>NUCLEOTIDE SEQUENCE [LARGE SCALE GENOMIC DNA]</scope>
    <source>
        <strain evidence="4 5">DSM 25264</strain>
    </source>
</reference>
<evidence type="ECO:0000313" key="5">
    <source>
        <dbReference type="Proteomes" id="UP000580517"/>
    </source>
</evidence>
<feature type="region of interest" description="Disordered" evidence="1">
    <location>
        <begin position="312"/>
        <end position="353"/>
    </location>
</feature>
<keyword evidence="5" id="KW-1185">Reference proteome</keyword>
<dbReference type="InterPro" id="IPR016047">
    <property type="entry name" value="M23ase_b-sheet_dom"/>
</dbReference>
<dbReference type="Pfam" id="PF01551">
    <property type="entry name" value="Peptidase_M23"/>
    <property type="match status" value="1"/>
</dbReference>
<dbReference type="PANTHER" id="PTHR21666">
    <property type="entry name" value="PEPTIDASE-RELATED"/>
    <property type="match status" value="1"/>
</dbReference>
<comment type="caution">
    <text evidence="4">The sequence shown here is derived from an EMBL/GenBank/DDBJ whole genome shotgun (WGS) entry which is preliminary data.</text>
</comment>
<evidence type="ECO:0000313" key="4">
    <source>
        <dbReference type="EMBL" id="NYT38764.1"/>
    </source>
</evidence>
<gene>
    <name evidence="4" type="ORF">H0A68_17945</name>
</gene>
<dbReference type="CDD" id="cd12797">
    <property type="entry name" value="M23_peptidase"/>
    <property type="match status" value="1"/>
</dbReference>
<dbReference type="GO" id="GO:0004222">
    <property type="term" value="F:metalloendopeptidase activity"/>
    <property type="evidence" value="ECO:0007669"/>
    <property type="project" value="TreeGrafter"/>
</dbReference>
<organism evidence="4 5">
    <name type="scientific">Allopusillimonas soli</name>
    <dbReference type="NCBI Taxonomy" id="659016"/>
    <lineage>
        <taxon>Bacteria</taxon>
        <taxon>Pseudomonadati</taxon>
        <taxon>Pseudomonadota</taxon>
        <taxon>Betaproteobacteria</taxon>
        <taxon>Burkholderiales</taxon>
        <taxon>Alcaligenaceae</taxon>
        <taxon>Allopusillimonas</taxon>
    </lineage>
</organism>
<name>A0A853FD42_9BURK</name>
<feature type="compositionally biased region" description="Basic and acidic residues" evidence="1">
    <location>
        <begin position="342"/>
        <end position="353"/>
    </location>
</feature>
<dbReference type="InterPro" id="IPR011055">
    <property type="entry name" value="Dup_hybrid_motif"/>
</dbReference>
<dbReference type="Gene3D" id="2.70.70.10">
    <property type="entry name" value="Glucose Permease (Domain IIA)"/>
    <property type="match status" value="1"/>
</dbReference>
<feature type="transmembrane region" description="Helical" evidence="2">
    <location>
        <begin position="21"/>
        <end position="42"/>
    </location>
</feature>